<dbReference type="GO" id="GO:0008194">
    <property type="term" value="F:UDP-glycosyltransferase activity"/>
    <property type="evidence" value="ECO:0007669"/>
    <property type="project" value="InterPro"/>
</dbReference>
<dbReference type="InterPro" id="IPR050271">
    <property type="entry name" value="UDP-glycosyltransferase"/>
</dbReference>
<dbReference type="FunFam" id="3.40.50.2000:FF:000021">
    <property type="entry name" value="UDP-glucuronosyltransferase"/>
    <property type="match status" value="1"/>
</dbReference>
<dbReference type="InterPro" id="IPR035595">
    <property type="entry name" value="UDP_glycos_trans_CS"/>
</dbReference>
<feature type="chain" id="PRO_5029792069" evidence="5">
    <location>
        <begin position="21"/>
        <end position="876"/>
    </location>
</feature>
<keyword evidence="5" id="KW-0732">Signal</keyword>
<keyword evidence="2" id="KW-0328">Glycosyltransferase</keyword>
<comment type="caution">
    <text evidence="6">The sequence shown here is derived from an EMBL/GenBank/DDBJ whole genome shotgun (WGS) entry which is preliminary data.</text>
</comment>
<organism evidence="6 7">
    <name type="scientific">Dimorphilus gyrociliatus</name>
    <dbReference type="NCBI Taxonomy" id="2664684"/>
    <lineage>
        <taxon>Eukaryota</taxon>
        <taxon>Metazoa</taxon>
        <taxon>Spiralia</taxon>
        <taxon>Lophotrochozoa</taxon>
        <taxon>Annelida</taxon>
        <taxon>Polychaeta</taxon>
        <taxon>Polychaeta incertae sedis</taxon>
        <taxon>Dinophilidae</taxon>
        <taxon>Dimorphilus</taxon>
    </lineage>
</organism>
<keyword evidence="4" id="KW-1133">Transmembrane helix</keyword>
<dbReference type="PANTHER" id="PTHR48043:SF145">
    <property type="entry name" value="FI06409P-RELATED"/>
    <property type="match status" value="1"/>
</dbReference>
<keyword evidence="3" id="KW-0808">Transferase</keyword>
<keyword evidence="4" id="KW-0812">Transmembrane</keyword>
<evidence type="ECO:0000256" key="4">
    <source>
        <dbReference type="SAM" id="Phobius"/>
    </source>
</evidence>
<dbReference type="InterPro" id="IPR002213">
    <property type="entry name" value="UDP_glucos_trans"/>
</dbReference>
<name>A0A7I8W004_9ANNE</name>
<accession>A0A7I8W004</accession>
<keyword evidence="4" id="KW-0472">Membrane</keyword>
<dbReference type="Gene3D" id="3.40.50.2000">
    <property type="entry name" value="Glycogen Phosphorylase B"/>
    <property type="match status" value="2"/>
</dbReference>
<evidence type="ECO:0000256" key="5">
    <source>
        <dbReference type="SAM" id="SignalP"/>
    </source>
</evidence>
<dbReference type="Pfam" id="PF00201">
    <property type="entry name" value="UDPGT"/>
    <property type="match status" value="1"/>
</dbReference>
<evidence type="ECO:0000256" key="1">
    <source>
        <dbReference type="ARBA" id="ARBA00009995"/>
    </source>
</evidence>
<evidence type="ECO:0000256" key="2">
    <source>
        <dbReference type="ARBA" id="ARBA00022676"/>
    </source>
</evidence>
<sequence>MTSKTFFLIVFLGFAGVCYTAKVALVPMSLGSHILFFARFGEALVKEGHEVHMILSSTVKIPGGDSTSNIIWKRFEISNHTTSLNSKRASQVHVNVALDNSTFGFIWSMLPIADLYKEAVAGECEQLLNNSQNWKIMEDEHYDFIVLDYIYPVCHIVIPFKLNIPFGFLSIPSSTMNFRVPSLPSFVPSRVLPTDLPMTFKYRLMNFLLEGYARLMASFVFPSTYLDKYYENTRGLTVMNAMSEASIWFFLEEQLVNTPQPRMPNTVDVGEVVIQEIKPLDKEWSLRIDSINRPIVIVSLGSFCNFIPEHLEAEFCKAFSAMKQFFFIWKVGELGLCEEENVYTSKWIPQKELLSNNKVKVFVTHAGLNSIIETSYYRVPVANAPSHVIYFTKLSNALQKEGHEAHVLLSSNSEVPGFVKDSKQTQIRIFNVSKESITLNSEYSSKLHIDIAFSKSQLEVFKGLGRLVSLHEEAIGAECEQLLNNTDNWMSVEREQYDFAIIDVLYPACQLAIPLKLNIPYGLYGLPIFNFLIRVPSLPSFVPNRLLALDLPMTFSQRLINFISQMLLHFFFVFGQNERYFRKYLPTRPTLDVSNSFMNASLFFFMEEQILTFSQPRMPNAVDVGDIIPQEPKPLDEKWSKIVEYNSKPIILVSLGSFCNFIPKAKKDEFCKAMSLMKEYFFIWKVEELGGCKKENIHETMWFPQNDLLANSKVKLFITHAGLNSIMEAVYFAVPIVSIPVFGDQIMNAKASESNNYGETLSLKDFVAEDLVSSIKKVINNNSYKQNAQKLSEMYRLKRAHSISIKRASYLIDHIVKHGDEKLKSSAIHLNIFQFLMLDIYLFLTLAALFTIILLFGVSTRCYRLFSKRSNKIKED</sequence>
<dbReference type="CDD" id="cd03784">
    <property type="entry name" value="GT1_Gtf-like"/>
    <property type="match status" value="2"/>
</dbReference>
<dbReference type="PROSITE" id="PS00375">
    <property type="entry name" value="UDPGT"/>
    <property type="match status" value="1"/>
</dbReference>
<proteinExistence type="inferred from homology"/>
<evidence type="ECO:0000313" key="7">
    <source>
        <dbReference type="Proteomes" id="UP000549394"/>
    </source>
</evidence>
<gene>
    <name evidence="6" type="ORF">DGYR_LOCUS9803</name>
</gene>
<dbReference type="SUPFAM" id="SSF53756">
    <property type="entry name" value="UDP-Glycosyltransferase/glycogen phosphorylase"/>
    <property type="match status" value="2"/>
</dbReference>
<dbReference type="PANTHER" id="PTHR48043">
    <property type="entry name" value="EG:EG0003.4 PROTEIN-RELATED"/>
    <property type="match status" value="1"/>
</dbReference>
<dbReference type="OrthoDB" id="5835829at2759"/>
<evidence type="ECO:0000313" key="6">
    <source>
        <dbReference type="EMBL" id="CAD5121920.1"/>
    </source>
</evidence>
<feature type="signal peptide" evidence="5">
    <location>
        <begin position="1"/>
        <end position="20"/>
    </location>
</feature>
<keyword evidence="7" id="KW-1185">Reference proteome</keyword>
<protein>
    <submittedName>
        <fullName evidence="6">DgyrCDS10384</fullName>
    </submittedName>
</protein>
<comment type="similarity">
    <text evidence="1">Belongs to the UDP-glycosyltransferase family.</text>
</comment>
<dbReference type="EMBL" id="CAJFCJ010000015">
    <property type="protein sequence ID" value="CAD5121920.1"/>
    <property type="molecule type" value="Genomic_DNA"/>
</dbReference>
<evidence type="ECO:0000256" key="3">
    <source>
        <dbReference type="ARBA" id="ARBA00022679"/>
    </source>
</evidence>
<dbReference type="Proteomes" id="UP000549394">
    <property type="component" value="Unassembled WGS sequence"/>
</dbReference>
<dbReference type="AlphaFoldDB" id="A0A7I8W004"/>
<reference evidence="6 7" key="1">
    <citation type="submission" date="2020-08" db="EMBL/GenBank/DDBJ databases">
        <authorList>
            <person name="Hejnol A."/>
        </authorList>
    </citation>
    <scope>NUCLEOTIDE SEQUENCE [LARGE SCALE GENOMIC DNA]</scope>
</reference>
<feature type="transmembrane region" description="Helical" evidence="4">
    <location>
        <begin position="832"/>
        <end position="858"/>
    </location>
</feature>